<dbReference type="InParanoid" id="A0A1E7FQF4"/>
<name>A0A1E7FQF4_9STRA</name>
<keyword evidence="3" id="KW-1185">Reference proteome</keyword>
<dbReference type="EMBL" id="KV784354">
    <property type="protein sequence ID" value="OEU20401.1"/>
    <property type="molecule type" value="Genomic_DNA"/>
</dbReference>
<reference evidence="2 3" key="1">
    <citation type="submission" date="2016-09" db="EMBL/GenBank/DDBJ databases">
        <title>Extensive genetic diversity and differential bi-allelic expression allows diatom success in the polar Southern Ocean.</title>
        <authorList>
            <consortium name="DOE Joint Genome Institute"/>
            <person name="Mock T."/>
            <person name="Otillar R.P."/>
            <person name="Strauss J."/>
            <person name="Dupont C."/>
            <person name="Frickenhaus S."/>
            <person name="Maumus F."/>
            <person name="Mcmullan M."/>
            <person name="Sanges R."/>
            <person name="Schmutz J."/>
            <person name="Toseland A."/>
            <person name="Valas R."/>
            <person name="Veluchamy A."/>
            <person name="Ward B.J."/>
            <person name="Allen A."/>
            <person name="Barry K."/>
            <person name="Falciatore A."/>
            <person name="Ferrante M."/>
            <person name="Fortunato A.E."/>
            <person name="Gloeckner G."/>
            <person name="Gruber A."/>
            <person name="Hipkin R."/>
            <person name="Janech M."/>
            <person name="Kroth P."/>
            <person name="Leese F."/>
            <person name="Lindquist E."/>
            <person name="Lyon B.R."/>
            <person name="Martin J."/>
            <person name="Mayer C."/>
            <person name="Parker M."/>
            <person name="Quesneville H."/>
            <person name="Raymond J."/>
            <person name="Uhlig C."/>
            <person name="Valentin K.U."/>
            <person name="Worden A.Z."/>
            <person name="Armbrust E.V."/>
            <person name="Bowler C."/>
            <person name="Green B."/>
            <person name="Moulton V."/>
            <person name="Van Oosterhout C."/>
            <person name="Grigoriev I."/>
        </authorList>
    </citation>
    <scope>NUCLEOTIDE SEQUENCE [LARGE SCALE GENOMIC DNA]</scope>
    <source>
        <strain evidence="2 3">CCMP1102</strain>
    </source>
</reference>
<sequence length="651" mass="76830">MSTDTGVIPITAAANIGPYSDIAAAAAAATAADASRCRRKASVTMHKSKYFKLQLPVDRIGVKEYNKTHRNKREWRISIGFPELTTEERFVKRGLCRDRAFELIKKNPNIVQADLYHTLDHEELRLINSKMCNSIYSTSRSSESKILEIKKAVIVTGYKYFRINSPLVYLTTIKWLFDIKAEKDRDLLSEDKLLIYNDLEAIIDMNEYAIGNVINYQNYYNSAIDLNPQLNINHRNFYTCMKNRKYDFKSYPMKADTTRRKKKDESKNHDEDEKEFSKSNYLANNNNPFRQLVYLMFLEYIKVAQVEVERVSLYLFEKYRLRSSKKTELPFKTNLLFYYDKIPYATEHKEVIPPFRVKKVFRFLFSKKNLQVEGDGDFQRLATNTMAGCLYNYYPSYKCLGRFRSQASRFRTYMVKMGDDTNLRTVDDIGFNDMSQQMKSYFNHAVSDNKQDVVDYEFDHLFPITKYFRLVQFGERNDIEILKNPERCMRLAFQISKNLCAVTWFFNAVKFNSFIYNIVLEHKDDEIVIKFHCHDGQFRTVSTLIAEYNFDELLKFHDDNPIVSQYWNYQDDEMDLLSSSEKEGKKTHLKLMNRTNEVCTNYKSFISKNATSREDVRLLNRPHRAKKFTNEEKLYEVDPLDPHMVGVEQQQ</sequence>
<dbReference type="KEGG" id="fcy:FRACYDRAFT_233895"/>
<proteinExistence type="predicted"/>
<evidence type="ECO:0000313" key="2">
    <source>
        <dbReference type="EMBL" id="OEU20401.1"/>
    </source>
</evidence>
<evidence type="ECO:0000313" key="3">
    <source>
        <dbReference type="Proteomes" id="UP000095751"/>
    </source>
</evidence>
<feature type="compositionally biased region" description="Basic and acidic residues" evidence="1">
    <location>
        <begin position="263"/>
        <end position="277"/>
    </location>
</feature>
<dbReference type="Proteomes" id="UP000095751">
    <property type="component" value="Unassembled WGS sequence"/>
</dbReference>
<organism evidence="2 3">
    <name type="scientific">Fragilariopsis cylindrus CCMP1102</name>
    <dbReference type="NCBI Taxonomy" id="635003"/>
    <lineage>
        <taxon>Eukaryota</taxon>
        <taxon>Sar</taxon>
        <taxon>Stramenopiles</taxon>
        <taxon>Ochrophyta</taxon>
        <taxon>Bacillariophyta</taxon>
        <taxon>Bacillariophyceae</taxon>
        <taxon>Bacillariophycidae</taxon>
        <taxon>Bacillariales</taxon>
        <taxon>Bacillariaceae</taxon>
        <taxon>Fragilariopsis</taxon>
    </lineage>
</organism>
<protein>
    <submittedName>
        <fullName evidence="2">Uncharacterized protein</fullName>
    </submittedName>
</protein>
<evidence type="ECO:0000256" key="1">
    <source>
        <dbReference type="SAM" id="MobiDB-lite"/>
    </source>
</evidence>
<feature type="region of interest" description="Disordered" evidence="1">
    <location>
        <begin position="257"/>
        <end position="277"/>
    </location>
</feature>
<dbReference type="AlphaFoldDB" id="A0A1E7FQF4"/>
<accession>A0A1E7FQF4</accession>
<gene>
    <name evidence="2" type="ORF">FRACYDRAFT_233895</name>
</gene>